<dbReference type="OrthoDB" id="9816482at2"/>
<evidence type="ECO:0000256" key="1">
    <source>
        <dbReference type="ARBA" id="ARBA00000085"/>
    </source>
</evidence>
<feature type="domain" description="Histidine kinase" evidence="7">
    <location>
        <begin position="612"/>
        <end position="831"/>
    </location>
</feature>
<dbReference type="EMBL" id="SZQL01000001">
    <property type="protein sequence ID" value="TKK71616.1"/>
    <property type="molecule type" value="Genomic_DNA"/>
</dbReference>
<evidence type="ECO:0000256" key="3">
    <source>
        <dbReference type="ARBA" id="ARBA00022679"/>
    </source>
</evidence>
<dbReference type="SUPFAM" id="SSF55874">
    <property type="entry name" value="ATPase domain of HSP90 chaperone/DNA topoisomerase II/histidine kinase"/>
    <property type="match status" value="2"/>
</dbReference>
<dbReference type="SMART" id="SM00387">
    <property type="entry name" value="HATPase_c"/>
    <property type="match status" value="1"/>
</dbReference>
<protein>
    <recommendedName>
        <fullName evidence="2">histidine kinase</fullName>
        <ecNumber evidence="2">2.7.13.3</ecNumber>
    </recommendedName>
</protein>
<dbReference type="Proteomes" id="UP000305848">
    <property type="component" value="Unassembled WGS sequence"/>
</dbReference>
<proteinExistence type="predicted"/>
<accession>A0A4U3LC24</accession>
<keyword evidence="9" id="KW-1185">Reference proteome</keyword>
<dbReference type="GO" id="GO:0005524">
    <property type="term" value="F:ATP binding"/>
    <property type="evidence" value="ECO:0007669"/>
    <property type="project" value="UniProtKB-KW"/>
</dbReference>
<keyword evidence="3" id="KW-0808">Transferase</keyword>
<comment type="catalytic activity">
    <reaction evidence="1">
        <text>ATP + protein L-histidine = ADP + protein N-phospho-L-histidine.</text>
        <dbReference type="EC" id="2.7.13.3"/>
    </reaction>
</comment>
<evidence type="ECO:0000256" key="2">
    <source>
        <dbReference type="ARBA" id="ARBA00012438"/>
    </source>
</evidence>
<dbReference type="EC" id="2.7.13.3" evidence="2"/>
<comment type="caution">
    <text evidence="8">The sequence shown here is derived from an EMBL/GenBank/DDBJ whole genome shotgun (WGS) entry which is preliminary data.</text>
</comment>
<dbReference type="GO" id="GO:0004673">
    <property type="term" value="F:protein histidine kinase activity"/>
    <property type="evidence" value="ECO:0007669"/>
    <property type="project" value="UniProtKB-EC"/>
</dbReference>
<gene>
    <name evidence="8" type="ORF">FC093_00915</name>
</gene>
<dbReference type="Pfam" id="PF13589">
    <property type="entry name" value="HATPase_c_3"/>
    <property type="match status" value="1"/>
</dbReference>
<evidence type="ECO:0000256" key="6">
    <source>
        <dbReference type="ARBA" id="ARBA00022840"/>
    </source>
</evidence>
<dbReference type="AlphaFoldDB" id="A0A4U3LC24"/>
<organism evidence="8 9">
    <name type="scientific">Ilyomonas limi</name>
    <dbReference type="NCBI Taxonomy" id="2575867"/>
    <lineage>
        <taxon>Bacteria</taxon>
        <taxon>Pseudomonadati</taxon>
        <taxon>Bacteroidota</taxon>
        <taxon>Chitinophagia</taxon>
        <taxon>Chitinophagales</taxon>
        <taxon>Chitinophagaceae</taxon>
        <taxon>Ilyomonas</taxon>
    </lineage>
</organism>
<evidence type="ECO:0000313" key="9">
    <source>
        <dbReference type="Proteomes" id="UP000305848"/>
    </source>
</evidence>
<dbReference type="PRINTS" id="PR00344">
    <property type="entry name" value="BCTRLSENSOR"/>
</dbReference>
<dbReference type="Gene3D" id="3.30.565.10">
    <property type="entry name" value="Histidine kinase-like ATPase, C-terminal domain"/>
    <property type="match status" value="2"/>
</dbReference>
<keyword evidence="6" id="KW-0067">ATP-binding</keyword>
<dbReference type="PROSITE" id="PS50109">
    <property type="entry name" value="HIS_KIN"/>
    <property type="match status" value="1"/>
</dbReference>
<sequence>MANNLPHFNISAAVVKQLGEELVTDEVTAIMELVKNSYDADSKWVRINVDTKNALDDEKARYKGDIGYIIIDDAGDGMTAKDITEGWLIISLSKKREMKAKGETTVLGRTPLGDKGLGRLSTQRLAHRLEMFTSKKEETHINHIAFDWNDFKEETPLTEVEIFSEVLPKIDTEKGTKLILTELRDANSWEGKSGSRFIGQLSQLIFPFKEKRTFHVFLTINGEKIDFDEINEALRSQAVSRFQFVFNDLKLQLKGQIKNYKLFGGSTKVEDKEDYEKLISVDDGKNFYNFLTDKIKNKKHYIDNVKYHSKEGYLLEFSKSIDIQDISGKALISDQHGKEIFANPGDFSGEIDDFNLRESDTLSSTFDSFSQYKEIVKNQTGVRVYRDGFGVKPFGIDGDDWLKLGSGQTSGGSFYTLRPRNTMGFVAISAKENKCLQEKTDREGFVDSQYSQNFFLLMNRVVAEINGLLEKTRRSYNDYKTFIAQQSGNINSIKDSYNRLQDTAAKAKKLQDENSRVSISLSRISSAVKEVIAKVKDIKPKNVEDAEQRKLLQDIDILLDDAKRVMEQVNTILEVAKKLEHDANYIKPKIDDLENQLSEFAELAGLGLTAEALSHEISNIVDRLLDQTNALIKRIKGKETVSVSSINLYIEYVKTAIQSFRKQLSHLAPSLRYVREAKQEFSLKEYFDEVGSYYIERFKDDIKLSIVIKQDFKVRMSKGKLTQVIDNIIINSDFWLRERKKSFNDFKPNVTIEIDEPFLRIYDNGLGIDPTLEDRIFQPFITAKPRNQGRGLGLFIVQQLLETVGAEVLLLNQRNENNRRYIFQINFTTAII</sequence>
<dbReference type="InterPro" id="IPR003594">
    <property type="entry name" value="HATPase_dom"/>
</dbReference>
<dbReference type="InterPro" id="IPR050980">
    <property type="entry name" value="2C_sensor_his_kinase"/>
</dbReference>
<dbReference type="RefSeq" id="WP_137259856.1">
    <property type="nucleotide sequence ID" value="NZ_SZQL01000001.1"/>
</dbReference>
<evidence type="ECO:0000256" key="5">
    <source>
        <dbReference type="ARBA" id="ARBA00022777"/>
    </source>
</evidence>
<dbReference type="Pfam" id="PF02518">
    <property type="entry name" value="HATPase_c"/>
    <property type="match status" value="1"/>
</dbReference>
<keyword evidence="5 8" id="KW-0418">Kinase</keyword>
<keyword evidence="4" id="KW-0547">Nucleotide-binding</keyword>
<dbReference type="PANTHER" id="PTHR44936">
    <property type="entry name" value="SENSOR PROTEIN CREC"/>
    <property type="match status" value="1"/>
</dbReference>
<name>A0A4U3LC24_9BACT</name>
<dbReference type="InterPro" id="IPR036890">
    <property type="entry name" value="HATPase_C_sf"/>
</dbReference>
<evidence type="ECO:0000259" key="7">
    <source>
        <dbReference type="PROSITE" id="PS50109"/>
    </source>
</evidence>
<dbReference type="InterPro" id="IPR005467">
    <property type="entry name" value="His_kinase_dom"/>
</dbReference>
<reference evidence="8 9" key="1">
    <citation type="submission" date="2019-05" db="EMBL/GenBank/DDBJ databases">
        <title>Panacibacter sp. strain 17mud1-8 Genome sequencing and assembly.</title>
        <authorList>
            <person name="Chhetri G."/>
        </authorList>
    </citation>
    <scope>NUCLEOTIDE SEQUENCE [LARGE SCALE GENOMIC DNA]</scope>
    <source>
        <strain evidence="8 9">17mud1-8</strain>
    </source>
</reference>
<evidence type="ECO:0000256" key="4">
    <source>
        <dbReference type="ARBA" id="ARBA00022741"/>
    </source>
</evidence>
<evidence type="ECO:0000313" key="8">
    <source>
        <dbReference type="EMBL" id="TKK71616.1"/>
    </source>
</evidence>
<dbReference type="InterPro" id="IPR004358">
    <property type="entry name" value="Sig_transdc_His_kin-like_C"/>
</dbReference>
<dbReference type="PANTHER" id="PTHR44936:SF10">
    <property type="entry name" value="SENSOR PROTEIN RSTB"/>
    <property type="match status" value="1"/>
</dbReference>